<dbReference type="OrthoDB" id="2516221at2759"/>
<proteinExistence type="predicted"/>
<sequence>MHYSYLQLATCIICSLQVYKLHATGTVKEPGFVGTDLERSFVEETTTATINTAQRLPNKENASKTPKQSLQDTISASSSQSLLEAFHLENKTSTKGKQPRMKTELEKITEEHYKNTMLNFDDWSSIFFKLKLPKVENSAVEKKMEEVKNAISNLFQKRITELRGQPYEFKTTKSIISGDFAASITVRWVDMWLRSVSDIEKTWELTELNNKEEAIPFIRHGIDLMIDFFIDLHKLEIVPKELLSDFLNKEGGSKIISSYAYNRFCQPRLDVGNLYMNFNVKLSLLECPFTEKMSALLKTLDDFTWKQIELDYLKAQFMAYSKDPTQTHRDTNTPSIEYIFNEFLELESSKAMGEISVERVRDLINDSMNYLKKEINVDDAYRFPIESKSLIETKLIYDMISFILRYHQGISDEIEKHNQGTRFYIDICAIEASVGLLSSVYHSIYVRAKEYQNRLDPIPWKADFLVDKNENRNISLFSVKKNEVSEISYLFDQDLKPRLPELYENKSVQLSIQKAKYQMSRWHYLFDKVLNSNPPEDLDHQFLALLRHYPTAYTIILNQFEKLFQERLSRETLNERMRNIKFYAASKTN</sequence>
<accession>A0A5B0NC26</accession>
<name>A0A5B0NC26_PUCGR</name>
<dbReference type="EMBL" id="VSWC01000105">
    <property type="protein sequence ID" value="KAA1086865.1"/>
    <property type="molecule type" value="Genomic_DNA"/>
</dbReference>
<evidence type="ECO:0000313" key="1">
    <source>
        <dbReference type="EMBL" id="KAA1086865.1"/>
    </source>
</evidence>
<keyword evidence="2" id="KW-1185">Reference proteome</keyword>
<reference evidence="1 2" key="1">
    <citation type="submission" date="2019-05" db="EMBL/GenBank/DDBJ databases">
        <title>Emergence of the Ug99 lineage of the wheat stem rust pathogen through somatic hybridization.</title>
        <authorList>
            <person name="Li F."/>
            <person name="Upadhyaya N.M."/>
            <person name="Sperschneider J."/>
            <person name="Matny O."/>
            <person name="Nguyen-Phuc H."/>
            <person name="Mago R."/>
            <person name="Raley C."/>
            <person name="Miller M.E."/>
            <person name="Silverstein K.A.T."/>
            <person name="Henningsen E."/>
            <person name="Hirsch C.D."/>
            <person name="Visser B."/>
            <person name="Pretorius Z.A."/>
            <person name="Steffenson B.J."/>
            <person name="Schwessinger B."/>
            <person name="Dodds P.N."/>
            <person name="Figueroa M."/>
        </authorList>
    </citation>
    <scope>NUCLEOTIDE SEQUENCE [LARGE SCALE GENOMIC DNA]</scope>
    <source>
        <strain evidence="1">21-0</strain>
    </source>
</reference>
<comment type="caution">
    <text evidence="1">The sequence shown here is derived from an EMBL/GenBank/DDBJ whole genome shotgun (WGS) entry which is preliminary data.</text>
</comment>
<dbReference type="AlphaFoldDB" id="A0A5B0NC26"/>
<dbReference type="Proteomes" id="UP000324748">
    <property type="component" value="Unassembled WGS sequence"/>
</dbReference>
<protein>
    <submittedName>
        <fullName evidence="1">Uncharacterized protein</fullName>
    </submittedName>
</protein>
<evidence type="ECO:0000313" key="2">
    <source>
        <dbReference type="Proteomes" id="UP000324748"/>
    </source>
</evidence>
<organism evidence="1 2">
    <name type="scientific">Puccinia graminis f. sp. tritici</name>
    <dbReference type="NCBI Taxonomy" id="56615"/>
    <lineage>
        <taxon>Eukaryota</taxon>
        <taxon>Fungi</taxon>
        <taxon>Dikarya</taxon>
        <taxon>Basidiomycota</taxon>
        <taxon>Pucciniomycotina</taxon>
        <taxon>Pucciniomycetes</taxon>
        <taxon>Pucciniales</taxon>
        <taxon>Pucciniaceae</taxon>
        <taxon>Puccinia</taxon>
    </lineage>
</organism>
<gene>
    <name evidence="1" type="ORF">PGT21_014115</name>
</gene>